<feature type="compositionally biased region" description="Pro residues" evidence="5">
    <location>
        <begin position="388"/>
        <end position="401"/>
    </location>
</feature>
<dbReference type="KEGG" id="ehx:EMIHUDRAFT_60986"/>
<feature type="domain" description="Methyltransferase type 11" evidence="6">
    <location>
        <begin position="120"/>
        <end position="218"/>
    </location>
</feature>
<dbReference type="STRING" id="2903.R1E2L0"/>
<dbReference type="OMA" id="YCLPYVI"/>
<dbReference type="Pfam" id="PF08241">
    <property type="entry name" value="Methyltransf_11"/>
    <property type="match status" value="1"/>
</dbReference>
<dbReference type="eggNOG" id="KOG1269">
    <property type="taxonomic scope" value="Eukaryota"/>
</dbReference>
<dbReference type="Proteomes" id="UP000013827">
    <property type="component" value="Unassembled WGS sequence"/>
</dbReference>
<evidence type="ECO:0000313" key="8">
    <source>
        <dbReference type="Proteomes" id="UP000013827"/>
    </source>
</evidence>
<accession>A0A0D3L0X7</accession>
<feature type="region of interest" description="SAM motif III" evidence="4">
    <location>
        <begin position="209"/>
        <end position="218"/>
    </location>
</feature>
<dbReference type="PaxDb" id="2903-EOD41662"/>
<comment type="similarity">
    <text evidence="4">Belongs to the class I-like SAM-binding methyltransferase superfamily. gTMT family.</text>
</comment>
<dbReference type="GO" id="GO:0008757">
    <property type="term" value="F:S-adenosylmethionine-dependent methyltransferase activity"/>
    <property type="evidence" value="ECO:0007669"/>
    <property type="project" value="InterPro"/>
</dbReference>
<dbReference type="InterPro" id="IPR025774">
    <property type="entry name" value="PiNMT-like"/>
</dbReference>
<dbReference type="SUPFAM" id="SSF53335">
    <property type="entry name" value="S-adenosyl-L-methionine-dependent methyltransferases"/>
    <property type="match status" value="1"/>
</dbReference>
<dbReference type="AlphaFoldDB" id="A0A0D3L0X7"/>
<dbReference type="InterPro" id="IPR050447">
    <property type="entry name" value="Erg6_SMT_methyltransf"/>
</dbReference>
<organism evidence="7 8">
    <name type="scientific">Emiliania huxleyi (strain CCMP1516)</name>
    <dbReference type="NCBI Taxonomy" id="280463"/>
    <lineage>
        <taxon>Eukaryota</taxon>
        <taxon>Haptista</taxon>
        <taxon>Haptophyta</taxon>
        <taxon>Prymnesiophyceae</taxon>
        <taxon>Isochrysidales</taxon>
        <taxon>Noelaerhabdaceae</taxon>
        <taxon>Emiliania</taxon>
    </lineage>
</organism>
<evidence type="ECO:0000259" key="6">
    <source>
        <dbReference type="Pfam" id="PF08241"/>
    </source>
</evidence>
<keyword evidence="1 4" id="KW-0489">Methyltransferase</keyword>
<dbReference type="GeneID" id="17286932"/>
<dbReference type="PANTHER" id="PTHR44068:SF11">
    <property type="entry name" value="GERANYL DIPHOSPHATE 2-C-METHYLTRANSFERASE"/>
    <property type="match status" value="1"/>
</dbReference>
<keyword evidence="2 4" id="KW-0808">Transferase</keyword>
<proteinExistence type="inferred from homology"/>
<evidence type="ECO:0000256" key="1">
    <source>
        <dbReference type="ARBA" id="ARBA00022603"/>
    </source>
</evidence>
<dbReference type="HOGENOM" id="CLU_039068_0_1_1"/>
<sequence length="435" mass="46247">MFLFFETPLTLSPRLALPVGARLVSSPVAAAAGPPVVDAALTEPTAEDGYRSRADLKRGIASFYDGSSALWERVWGEHMHHGYYPAGSKRKDHVQAQSDMIDEVLLWARGGGEAVPRRVLDVGCGVGGSTRHIARAFGCDGVGITLSPYQAKRANELSAAAGLGDQLSFQVADALEMPFPDESFDLVWSLESGEHMPDKEKFVSELTRVLRPGGRLILVAWTHRDLSAPAQAELRPEEQRLLRRISRAYYLPRWCSVADYTRLLTAKGMGGMRRDDWTSNVARFWPALSPECGARAALTPSARPPGLFRSGWSTLRGALVMPLMIRGQKKGTIRFGLVTACKPIAPGAASAGGATAAVPRAPPPRAATSLAAAAAEAKAAAAAARAAAPPPPPAAPPPPPTASVASRLARIGAKQARVREVEMPPPAGFEWGGTY</sequence>
<dbReference type="GO" id="GO:0032259">
    <property type="term" value="P:methylation"/>
    <property type="evidence" value="ECO:0007669"/>
    <property type="project" value="UniProtKB-UniRule"/>
</dbReference>
<name>A0A0D3L0X7_EMIH1</name>
<keyword evidence="8" id="KW-1185">Reference proteome</keyword>
<feature type="region of interest" description="Disordered" evidence="5">
    <location>
        <begin position="382"/>
        <end position="405"/>
    </location>
</feature>
<evidence type="ECO:0000256" key="2">
    <source>
        <dbReference type="ARBA" id="ARBA00022679"/>
    </source>
</evidence>
<evidence type="ECO:0000313" key="7">
    <source>
        <dbReference type="EnsemblProtists" id="EOD41662"/>
    </source>
</evidence>
<dbReference type="InterPro" id="IPR013216">
    <property type="entry name" value="Methyltransf_11"/>
</dbReference>
<dbReference type="Gene3D" id="3.40.50.150">
    <property type="entry name" value="Vaccinia Virus protein VP39"/>
    <property type="match status" value="1"/>
</dbReference>
<dbReference type="RefSeq" id="XP_005794091.1">
    <property type="nucleotide sequence ID" value="XM_005794034.1"/>
</dbReference>
<reference evidence="7" key="2">
    <citation type="submission" date="2024-10" db="UniProtKB">
        <authorList>
            <consortium name="EnsemblProtists"/>
        </authorList>
    </citation>
    <scope>IDENTIFICATION</scope>
</reference>
<dbReference type="PANTHER" id="PTHR44068">
    <property type="entry name" value="ZGC:194242"/>
    <property type="match status" value="1"/>
</dbReference>
<evidence type="ECO:0000256" key="5">
    <source>
        <dbReference type="SAM" id="MobiDB-lite"/>
    </source>
</evidence>
<keyword evidence="3 4" id="KW-0949">S-adenosyl-L-methionine</keyword>
<dbReference type="PROSITE" id="PS51581">
    <property type="entry name" value="SAM_GTMT"/>
    <property type="match status" value="1"/>
</dbReference>
<feature type="region of interest" description="SAM motif I" evidence="4">
    <location>
        <begin position="119"/>
        <end position="128"/>
    </location>
</feature>
<dbReference type="InterPro" id="IPR029063">
    <property type="entry name" value="SAM-dependent_MTases_sf"/>
</dbReference>
<evidence type="ECO:0000256" key="3">
    <source>
        <dbReference type="ARBA" id="ARBA00022691"/>
    </source>
</evidence>
<protein>
    <recommendedName>
        <fullName evidence="6">Methyltransferase type 11 domain-containing protein</fullName>
    </recommendedName>
</protein>
<evidence type="ECO:0000256" key="4">
    <source>
        <dbReference type="PROSITE-ProRule" id="PRU00914"/>
    </source>
</evidence>
<feature type="region of interest" description="SAM motif II" evidence="4">
    <location>
        <begin position="182"/>
        <end position="190"/>
    </location>
</feature>
<dbReference type="EnsemblProtists" id="EOD41662">
    <property type="protein sequence ID" value="EOD41662"/>
    <property type="gene ID" value="EMIHUDRAFT_60986"/>
</dbReference>
<reference evidence="8" key="1">
    <citation type="journal article" date="2013" name="Nature">
        <title>Pan genome of the phytoplankton Emiliania underpins its global distribution.</title>
        <authorList>
            <person name="Read B.A."/>
            <person name="Kegel J."/>
            <person name="Klute M.J."/>
            <person name="Kuo A."/>
            <person name="Lefebvre S.C."/>
            <person name="Maumus F."/>
            <person name="Mayer C."/>
            <person name="Miller J."/>
            <person name="Monier A."/>
            <person name="Salamov A."/>
            <person name="Young J."/>
            <person name="Aguilar M."/>
            <person name="Claverie J.M."/>
            <person name="Frickenhaus S."/>
            <person name="Gonzalez K."/>
            <person name="Herman E.K."/>
            <person name="Lin Y.C."/>
            <person name="Napier J."/>
            <person name="Ogata H."/>
            <person name="Sarno A.F."/>
            <person name="Shmutz J."/>
            <person name="Schroeder D."/>
            <person name="de Vargas C."/>
            <person name="Verret F."/>
            <person name="von Dassow P."/>
            <person name="Valentin K."/>
            <person name="Van de Peer Y."/>
            <person name="Wheeler G."/>
            <person name="Dacks J.B."/>
            <person name="Delwiche C.F."/>
            <person name="Dyhrman S.T."/>
            <person name="Glockner G."/>
            <person name="John U."/>
            <person name="Richards T."/>
            <person name="Worden A.Z."/>
            <person name="Zhang X."/>
            <person name="Grigoriev I.V."/>
            <person name="Allen A.E."/>
            <person name="Bidle K."/>
            <person name="Borodovsky M."/>
            <person name="Bowler C."/>
            <person name="Brownlee C."/>
            <person name="Cock J.M."/>
            <person name="Elias M."/>
            <person name="Gladyshev V.N."/>
            <person name="Groth M."/>
            <person name="Guda C."/>
            <person name="Hadaegh A."/>
            <person name="Iglesias-Rodriguez M.D."/>
            <person name="Jenkins J."/>
            <person name="Jones B.M."/>
            <person name="Lawson T."/>
            <person name="Leese F."/>
            <person name="Lindquist E."/>
            <person name="Lobanov A."/>
            <person name="Lomsadze A."/>
            <person name="Malik S.B."/>
            <person name="Marsh M.E."/>
            <person name="Mackinder L."/>
            <person name="Mock T."/>
            <person name="Mueller-Roeber B."/>
            <person name="Pagarete A."/>
            <person name="Parker M."/>
            <person name="Probert I."/>
            <person name="Quesneville H."/>
            <person name="Raines C."/>
            <person name="Rensing S.A."/>
            <person name="Riano-Pachon D.M."/>
            <person name="Richier S."/>
            <person name="Rokitta S."/>
            <person name="Shiraiwa Y."/>
            <person name="Soanes D.M."/>
            <person name="van der Giezen M."/>
            <person name="Wahlund T.M."/>
            <person name="Williams B."/>
            <person name="Wilson W."/>
            <person name="Wolfe G."/>
            <person name="Wurch L.L."/>
        </authorList>
    </citation>
    <scope>NUCLEOTIDE SEQUENCE</scope>
</reference>
<dbReference type="CDD" id="cd02440">
    <property type="entry name" value="AdoMet_MTases"/>
    <property type="match status" value="1"/>
</dbReference>